<keyword evidence="3 5" id="KW-1133">Transmembrane helix</keyword>
<evidence type="ECO:0000256" key="3">
    <source>
        <dbReference type="ARBA" id="ARBA00022989"/>
    </source>
</evidence>
<keyword evidence="4 5" id="KW-0472">Membrane</keyword>
<organism evidence="7 8">
    <name type="scientific">Silicimonas algicola</name>
    <dbReference type="NCBI Taxonomy" id="1826607"/>
    <lineage>
        <taxon>Bacteria</taxon>
        <taxon>Pseudomonadati</taxon>
        <taxon>Pseudomonadota</taxon>
        <taxon>Alphaproteobacteria</taxon>
        <taxon>Rhodobacterales</taxon>
        <taxon>Paracoccaceae</taxon>
    </lineage>
</organism>
<keyword evidence="7" id="KW-0645">Protease</keyword>
<comment type="caution">
    <text evidence="7">The sequence shown here is derived from an EMBL/GenBank/DDBJ whole genome shotgun (WGS) entry which is preliminary data.</text>
</comment>
<evidence type="ECO:0000313" key="7">
    <source>
        <dbReference type="EMBL" id="PWK58517.1"/>
    </source>
</evidence>
<dbReference type="PANTHER" id="PTHR43066">
    <property type="entry name" value="RHOMBOID-RELATED PROTEIN"/>
    <property type="match status" value="1"/>
</dbReference>
<proteinExistence type="predicted"/>
<dbReference type="GO" id="GO:0004252">
    <property type="term" value="F:serine-type endopeptidase activity"/>
    <property type="evidence" value="ECO:0007669"/>
    <property type="project" value="InterPro"/>
</dbReference>
<sequence length="228" mass="24766">MQDEDFSQPLMNALPPAVVALALAIFSAEALMFLGGRGLVGGPDAIGWRAEAIQDWSVFPPLLDWLMETGRWTSPEMLRFVAYPFVHGSFTHAIFVIVFLLALGKLVGEVFGNLAVLVVFFASAIVGALFYSLTGEARPLVGGYPAVYGLIGAYTFLLWVGYGARGENQYRAFSLIGFLLGLQLIFGVIYDVGLDWIAELAGFGTGLLVTPFLSPGAFARMFARLRQR</sequence>
<protein>
    <submittedName>
        <fullName evidence="7">Membrane associated rhomboid family serine protease</fullName>
    </submittedName>
</protein>
<reference evidence="7 8" key="1">
    <citation type="submission" date="2018-05" db="EMBL/GenBank/DDBJ databases">
        <title>Genomic Encyclopedia of Type Strains, Phase IV (KMG-IV): sequencing the most valuable type-strain genomes for metagenomic binning, comparative biology and taxonomic classification.</title>
        <authorList>
            <person name="Goeker M."/>
        </authorList>
    </citation>
    <scope>NUCLEOTIDE SEQUENCE [LARGE SCALE GENOMIC DNA]</scope>
    <source>
        <strain evidence="7 8">DSM 103371</strain>
    </source>
</reference>
<dbReference type="Pfam" id="PF01694">
    <property type="entry name" value="Rhomboid"/>
    <property type="match status" value="1"/>
</dbReference>
<dbReference type="GO" id="GO:0006508">
    <property type="term" value="P:proteolysis"/>
    <property type="evidence" value="ECO:0007669"/>
    <property type="project" value="UniProtKB-KW"/>
</dbReference>
<dbReference type="GO" id="GO:0016020">
    <property type="term" value="C:membrane"/>
    <property type="evidence" value="ECO:0007669"/>
    <property type="project" value="UniProtKB-SubCell"/>
</dbReference>
<gene>
    <name evidence="7" type="ORF">C8D95_101331</name>
</gene>
<dbReference type="Proteomes" id="UP000245390">
    <property type="component" value="Unassembled WGS sequence"/>
</dbReference>
<evidence type="ECO:0000313" key="8">
    <source>
        <dbReference type="Proteomes" id="UP000245390"/>
    </source>
</evidence>
<keyword evidence="8" id="KW-1185">Reference proteome</keyword>
<dbReference type="AlphaFoldDB" id="A0A316GTY7"/>
<dbReference type="InterPro" id="IPR035952">
    <property type="entry name" value="Rhomboid-like_sf"/>
</dbReference>
<evidence type="ECO:0000256" key="4">
    <source>
        <dbReference type="ARBA" id="ARBA00023136"/>
    </source>
</evidence>
<dbReference type="RefSeq" id="WP_109757402.1">
    <property type="nucleotide sequence ID" value="NZ_CP034588.1"/>
</dbReference>
<comment type="subcellular location">
    <subcellularLocation>
        <location evidence="1">Membrane</location>
        <topology evidence="1">Multi-pass membrane protein</topology>
    </subcellularLocation>
</comment>
<feature type="transmembrane region" description="Helical" evidence="5">
    <location>
        <begin position="143"/>
        <end position="160"/>
    </location>
</feature>
<evidence type="ECO:0000256" key="2">
    <source>
        <dbReference type="ARBA" id="ARBA00022692"/>
    </source>
</evidence>
<dbReference type="OrthoDB" id="7836448at2"/>
<dbReference type="KEGG" id="salo:EF888_03105"/>
<feature type="transmembrane region" description="Helical" evidence="5">
    <location>
        <begin position="110"/>
        <end position="131"/>
    </location>
</feature>
<feature type="domain" description="Peptidase S54 rhomboid" evidence="6">
    <location>
        <begin position="76"/>
        <end position="214"/>
    </location>
</feature>
<dbReference type="InterPro" id="IPR022764">
    <property type="entry name" value="Peptidase_S54_rhomboid_dom"/>
</dbReference>
<feature type="transmembrane region" description="Helical" evidence="5">
    <location>
        <begin position="80"/>
        <end position="103"/>
    </location>
</feature>
<feature type="transmembrane region" description="Helical" evidence="5">
    <location>
        <begin position="12"/>
        <end position="34"/>
    </location>
</feature>
<name>A0A316GTY7_9RHOB</name>
<dbReference type="SUPFAM" id="SSF144091">
    <property type="entry name" value="Rhomboid-like"/>
    <property type="match status" value="1"/>
</dbReference>
<accession>A0A316GTY7</accession>
<dbReference type="EMBL" id="QGGV01000001">
    <property type="protein sequence ID" value="PWK58517.1"/>
    <property type="molecule type" value="Genomic_DNA"/>
</dbReference>
<feature type="transmembrane region" description="Helical" evidence="5">
    <location>
        <begin position="172"/>
        <end position="190"/>
    </location>
</feature>
<keyword evidence="7" id="KW-0378">Hydrolase</keyword>
<evidence type="ECO:0000256" key="1">
    <source>
        <dbReference type="ARBA" id="ARBA00004141"/>
    </source>
</evidence>
<dbReference type="Gene3D" id="1.20.1540.10">
    <property type="entry name" value="Rhomboid-like"/>
    <property type="match status" value="1"/>
</dbReference>
<dbReference type="PANTHER" id="PTHR43066:SF11">
    <property type="entry name" value="PEPTIDASE S54 RHOMBOID DOMAIN-CONTAINING PROTEIN"/>
    <property type="match status" value="1"/>
</dbReference>
<evidence type="ECO:0000256" key="5">
    <source>
        <dbReference type="SAM" id="Phobius"/>
    </source>
</evidence>
<feature type="transmembrane region" description="Helical" evidence="5">
    <location>
        <begin position="196"/>
        <end position="218"/>
    </location>
</feature>
<evidence type="ECO:0000259" key="6">
    <source>
        <dbReference type="Pfam" id="PF01694"/>
    </source>
</evidence>
<keyword evidence="2 5" id="KW-0812">Transmembrane</keyword>